<feature type="region of interest" description="Disordered" evidence="1">
    <location>
        <begin position="229"/>
        <end position="252"/>
    </location>
</feature>
<dbReference type="AlphaFoldDB" id="A0A6J6ZLD9"/>
<protein>
    <submittedName>
        <fullName evidence="2">Unannotated protein</fullName>
    </submittedName>
</protein>
<proteinExistence type="predicted"/>
<name>A0A6J6ZLD9_9ZZZZ</name>
<organism evidence="2">
    <name type="scientific">freshwater metagenome</name>
    <dbReference type="NCBI Taxonomy" id="449393"/>
    <lineage>
        <taxon>unclassified sequences</taxon>
        <taxon>metagenomes</taxon>
        <taxon>ecological metagenomes</taxon>
    </lineage>
</organism>
<sequence length="270" mass="28478">MHHRERERSIRTREWLEEGVRLVSGRRANRVDDHHTGAGCPGLLHEGPEVAVGHLGVRAPEQDEPAVADVHRVDPVAVAVGCGHALSGCGTAYRPGEPGGAEPVEETLAEGHGGEHALVAGARHGHHGGGAVLVDGAMQSCGDRGERFVPRDALEARRSLGPHPSEWVQHAVRAVHPVEEVVDLRAQLAARERVRRVPAQLGCYPVLNGHHPAAGVGTVVVARAQHDLRSGAHSRSVRDGGKSATSVAPGGTVVPCPPRVPWAARGCARR</sequence>
<evidence type="ECO:0000313" key="2">
    <source>
        <dbReference type="EMBL" id="CAB4822362.1"/>
    </source>
</evidence>
<evidence type="ECO:0000256" key="1">
    <source>
        <dbReference type="SAM" id="MobiDB-lite"/>
    </source>
</evidence>
<accession>A0A6J6ZLD9</accession>
<dbReference type="EMBL" id="CAFAAJ010000202">
    <property type="protein sequence ID" value="CAB4822362.1"/>
    <property type="molecule type" value="Genomic_DNA"/>
</dbReference>
<feature type="compositionally biased region" description="Basic and acidic residues" evidence="1">
    <location>
        <begin position="229"/>
        <end position="241"/>
    </location>
</feature>
<reference evidence="2" key="1">
    <citation type="submission" date="2020-05" db="EMBL/GenBank/DDBJ databases">
        <authorList>
            <person name="Chiriac C."/>
            <person name="Salcher M."/>
            <person name="Ghai R."/>
            <person name="Kavagutti S V."/>
        </authorList>
    </citation>
    <scope>NUCLEOTIDE SEQUENCE</scope>
</reference>
<gene>
    <name evidence="2" type="ORF">UFOPK3001_02261</name>
</gene>